<reference evidence="1 2" key="1">
    <citation type="submission" date="2013-02" db="EMBL/GenBank/DDBJ databases">
        <title>The Genome Annotation of Plasmodium falciparum MaliPS096_E11.</title>
        <authorList>
            <consortium name="The Broad Institute Genome Sequencing Platform"/>
            <consortium name="The Broad Institute Genome Sequencing Center for Infectious Disease"/>
            <person name="Neafsey D."/>
            <person name="Hoffman S."/>
            <person name="Volkman S."/>
            <person name="Rosenthal P."/>
            <person name="Walker B."/>
            <person name="Young S.K."/>
            <person name="Zeng Q."/>
            <person name="Gargeya S."/>
            <person name="Fitzgerald M."/>
            <person name="Haas B."/>
            <person name="Abouelleil A."/>
            <person name="Allen A.W."/>
            <person name="Alvarado L."/>
            <person name="Arachchi H.M."/>
            <person name="Berlin A.M."/>
            <person name="Chapman S.B."/>
            <person name="Gainer-Dewar J."/>
            <person name="Goldberg J."/>
            <person name="Griggs A."/>
            <person name="Gujja S."/>
            <person name="Hansen M."/>
            <person name="Howarth C."/>
            <person name="Imamovic A."/>
            <person name="Ireland A."/>
            <person name="Larimer J."/>
            <person name="McCowan C."/>
            <person name="Murphy C."/>
            <person name="Pearson M."/>
            <person name="Poon T.W."/>
            <person name="Priest M."/>
            <person name="Roberts A."/>
            <person name="Saif S."/>
            <person name="Shea T."/>
            <person name="Sisk P."/>
            <person name="Sykes S."/>
            <person name="Wortman J."/>
            <person name="Nusbaum C."/>
            <person name="Birren B."/>
        </authorList>
    </citation>
    <scope>NUCLEOTIDE SEQUENCE [LARGE SCALE GENOMIC DNA]</scope>
    <source>
        <strain evidence="1 2">MaliPS096_E11</strain>
    </source>
</reference>
<protein>
    <submittedName>
        <fullName evidence="1">Uncharacterized protein</fullName>
    </submittedName>
</protein>
<evidence type="ECO:0000313" key="1">
    <source>
        <dbReference type="EMBL" id="ETW50661.1"/>
    </source>
</evidence>
<name>A0A024WVY5_PLAFA</name>
<gene>
    <name evidence="1" type="ORF">PFMALIP_01389</name>
</gene>
<dbReference type="AlphaFoldDB" id="A0A024WVY5"/>
<dbReference type="Proteomes" id="UP000030699">
    <property type="component" value="Unassembled WGS sequence"/>
</dbReference>
<sequence>MNLLFKIIQSFYMYLLNQIKNMLQNIINKYHIKNIILTKYRYVNKKIYI</sequence>
<dbReference type="EMBL" id="KI925517">
    <property type="protein sequence ID" value="ETW50661.1"/>
    <property type="molecule type" value="Genomic_DNA"/>
</dbReference>
<accession>A0A024WVY5</accession>
<organism evidence="1 2">
    <name type="scientific">Plasmodium falciparum MaliPS096_E11</name>
    <dbReference type="NCBI Taxonomy" id="1036727"/>
    <lineage>
        <taxon>Eukaryota</taxon>
        <taxon>Sar</taxon>
        <taxon>Alveolata</taxon>
        <taxon>Apicomplexa</taxon>
        <taxon>Aconoidasida</taxon>
        <taxon>Haemosporida</taxon>
        <taxon>Plasmodiidae</taxon>
        <taxon>Plasmodium</taxon>
        <taxon>Plasmodium (Laverania)</taxon>
    </lineage>
</organism>
<evidence type="ECO:0000313" key="2">
    <source>
        <dbReference type="Proteomes" id="UP000030699"/>
    </source>
</evidence>
<reference evidence="1 2" key="2">
    <citation type="submission" date="2013-02" db="EMBL/GenBank/DDBJ databases">
        <title>The Genome Sequence of Plasmodium falciparum MaliPS096_E11.</title>
        <authorList>
            <consortium name="The Broad Institute Genome Sequencing Platform"/>
            <consortium name="The Broad Institute Genome Sequencing Center for Infectious Disease"/>
            <person name="Neafsey D."/>
            <person name="Cheeseman I."/>
            <person name="Volkman S."/>
            <person name="Adams J."/>
            <person name="Walker B."/>
            <person name="Young S.K."/>
            <person name="Zeng Q."/>
            <person name="Gargeya S."/>
            <person name="Fitzgerald M."/>
            <person name="Haas B."/>
            <person name="Abouelleil A."/>
            <person name="Alvarado L."/>
            <person name="Arachchi H.M."/>
            <person name="Berlin A.M."/>
            <person name="Chapman S.B."/>
            <person name="Dewar J."/>
            <person name="Goldberg J."/>
            <person name="Griggs A."/>
            <person name="Gujja S."/>
            <person name="Hansen M."/>
            <person name="Howarth C."/>
            <person name="Imamovic A."/>
            <person name="Larimer J."/>
            <person name="McCowan C."/>
            <person name="Murphy C."/>
            <person name="Neiman D."/>
            <person name="Pearson M."/>
            <person name="Priest M."/>
            <person name="Roberts A."/>
            <person name="Saif S."/>
            <person name="Shea T."/>
            <person name="Sisk P."/>
            <person name="Sykes S."/>
            <person name="Wortman J."/>
            <person name="Nusbaum C."/>
            <person name="Birren B."/>
        </authorList>
    </citation>
    <scope>NUCLEOTIDE SEQUENCE [LARGE SCALE GENOMIC DNA]</scope>
    <source>
        <strain evidence="1 2">MaliPS096_E11</strain>
    </source>
</reference>
<proteinExistence type="predicted"/>